<feature type="signal peptide" evidence="1">
    <location>
        <begin position="1"/>
        <end position="21"/>
    </location>
</feature>
<dbReference type="AlphaFoldDB" id="A0A8S3PN00"/>
<gene>
    <name evidence="2" type="ORF">MEDL_321</name>
</gene>
<keyword evidence="1" id="KW-0732">Signal</keyword>
<organism evidence="2 3">
    <name type="scientific">Mytilus edulis</name>
    <name type="common">Blue mussel</name>
    <dbReference type="NCBI Taxonomy" id="6550"/>
    <lineage>
        <taxon>Eukaryota</taxon>
        <taxon>Metazoa</taxon>
        <taxon>Spiralia</taxon>
        <taxon>Lophotrochozoa</taxon>
        <taxon>Mollusca</taxon>
        <taxon>Bivalvia</taxon>
        <taxon>Autobranchia</taxon>
        <taxon>Pteriomorphia</taxon>
        <taxon>Mytilida</taxon>
        <taxon>Mytiloidea</taxon>
        <taxon>Mytilidae</taxon>
        <taxon>Mytilinae</taxon>
        <taxon>Mytilus</taxon>
    </lineage>
</organism>
<name>A0A8S3PN00_MYTED</name>
<keyword evidence="3" id="KW-1185">Reference proteome</keyword>
<reference evidence="2" key="1">
    <citation type="submission" date="2021-03" db="EMBL/GenBank/DDBJ databases">
        <authorList>
            <person name="Bekaert M."/>
        </authorList>
    </citation>
    <scope>NUCLEOTIDE SEQUENCE</scope>
</reference>
<sequence length="225" mass="24468">MFGYTTIFVTACLITVGSAKGTRCRKCFDFGGKLLFHSHSTKNCEKPSSSECATSNYTCMEFVGTLDIKIILTTSMNITTRYCAVTNQTGCQKIDFADPNHDPTGIISEITTGMKKIPKLSTLFSIQNISGSVCVSGSKPEKKAITEVHSVSIASTPGSSIVSRITTDTTKIPDMSSVHSKINCLVVLVCQESQLESTQNQEFPLQFQMTNIPEVLQLLVMDGKL</sequence>
<dbReference type="Proteomes" id="UP000683360">
    <property type="component" value="Unassembled WGS sequence"/>
</dbReference>
<comment type="caution">
    <text evidence="2">The sequence shown here is derived from an EMBL/GenBank/DDBJ whole genome shotgun (WGS) entry which is preliminary data.</text>
</comment>
<protein>
    <submittedName>
        <fullName evidence="2">Uncharacterized protein</fullName>
    </submittedName>
</protein>
<feature type="chain" id="PRO_5035919941" evidence="1">
    <location>
        <begin position="22"/>
        <end position="225"/>
    </location>
</feature>
<evidence type="ECO:0000313" key="2">
    <source>
        <dbReference type="EMBL" id="CAG2184667.1"/>
    </source>
</evidence>
<dbReference type="OrthoDB" id="10430678at2759"/>
<evidence type="ECO:0000313" key="3">
    <source>
        <dbReference type="Proteomes" id="UP000683360"/>
    </source>
</evidence>
<dbReference type="EMBL" id="CAJPWZ010000013">
    <property type="protein sequence ID" value="CAG2184667.1"/>
    <property type="molecule type" value="Genomic_DNA"/>
</dbReference>
<accession>A0A8S3PN00</accession>
<proteinExistence type="predicted"/>
<evidence type="ECO:0000256" key="1">
    <source>
        <dbReference type="SAM" id="SignalP"/>
    </source>
</evidence>